<proteinExistence type="predicted"/>
<organism evidence="1">
    <name type="scientific">Pandoravirus neocaledonia</name>
    <dbReference type="NCBI Taxonomy" id="2107708"/>
    <lineage>
        <taxon>Viruses</taxon>
        <taxon>Pandoravirus</taxon>
    </lineage>
</organism>
<dbReference type="SUPFAM" id="SSF48403">
    <property type="entry name" value="Ankyrin repeat"/>
    <property type="match status" value="1"/>
</dbReference>
<dbReference type="PANTHER" id="PTHR46586">
    <property type="entry name" value="ANKYRIN REPEAT-CONTAINING PROTEIN"/>
    <property type="match status" value="1"/>
</dbReference>
<dbReference type="Proteomes" id="UP000249287">
    <property type="component" value="Segment"/>
</dbReference>
<dbReference type="PANTHER" id="PTHR46586:SF3">
    <property type="entry name" value="ANKYRIN REPEAT-CONTAINING PROTEIN"/>
    <property type="match status" value="1"/>
</dbReference>
<dbReference type="InterPro" id="IPR052050">
    <property type="entry name" value="SecEffector_AnkRepeat"/>
</dbReference>
<dbReference type="RefSeq" id="YP_009482432.1">
    <property type="nucleotide sequence ID" value="NC_037666.1"/>
</dbReference>
<evidence type="ECO:0000313" key="1">
    <source>
        <dbReference type="EMBL" id="AVK76429.1"/>
    </source>
</evidence>
<dbReference type="InterPro" id="IPR036047">
    <property type="entry name" value="F-box-like_dom_sf"/>
</dbReference>
<dbReference type="EMBL" id="MG011690">
    <property type="protein sequence ID" value="AVK76429.1"/>
    <property type="molecule type" value="Genomic_DNA"/>
</dbReference>
<dbReference type="GeneID" id="36843142"/>
<protein>
    <submittedName>
        <fullName evidence="1">Ankyrin repeat incomplete domain containing protein</fullName>
    </submittedName>
</protein>
<dbReference type="SUPFAM" id="SSF81383">
    <property type="entry name" value="F-box domain"/>
    <property type="match status" value="1"/>
</dbReference>
<gene>
    <name evidence="1" type="ORF">pneo_cds_822</name>
</gene>
<name>A0A2U7UD83_9VIRU</name>
<dbReference type="Gene3D" id="1.25.40.20">
    <property type="entry name" value="Ankyrin repeat-containing domain"/>
    <property type="match status" value="1"/>
</dbReference>
<reference evidence="1" key="1">
    <citation type="journal article" date="2018" name="Nat. Commun.">
        <title>Diversity and evolution of the emerging Pandoraviridae family.</title>
        <authorList>
            <person name="Legendre M."/>
            <person name="Fabre E."/>
            <person name="Poirot O."/>
            <person name="Jeudy S."/>
            <person name="Lartigue A."/>
            <person name="Alempic J.M."/>
            <person name="Beucher L."/>
            <person name="Philippe N."/>
            <person name="Bertaux L."/>
            <person name="Christo-Foroux E."/>
            <person name="Labadie K."/>
            <person name="Coute Y."/>
            <person name="Abergel C."/>
            <person name="Claverie J.M."/>
        </authorList>
    </citation>
    <scope>NUCLEOTIDE SEQUENCE [LARGE SCALE GENOMIC DNA]</scope>
    <source>
        <strain evidence="1">Neocaledonia</strain>
    </source>
</reference>
<sequence>MGLVPPSLLAHSKKWILADTREGRRKTVRASGFASFLFLLAHDCRRGTKRRREGKKDKRAKKVVAPMMDARPLAGDLMEGYEHASSMSALPTEIQCAILLRCGDAVDRAAAYCVCALWRRILRENRRYAWACSRRDIFHLVALALDTDRPRVAEWLVTLVDPSLFRGYKLLESTVHAGNGRLYQTLRKCGIKWQPSGIPHALAGNHEALNAAALQDALADGALHDAAALLAVVEKDLADIVSAVWSPDCAWLPRKRLIVHAAAHGAVSVLRWLRAVDSTWLTPATCERLAQSPHDRVFDWLVGEVGASPVRGWYDRARVECNARALARLYSYEGASLEPHRRPRLVAKMLLASAAQSNHYDIVRLAIDIDPGVKLGCGDDVVEWRGLDPDHICDEHTHLDVVRTLMERGVGISTFAYGRAAERGHIAVLDHLWQHRVPFPSYHYAWILSGHVSVVRWALDHGVPLGGASLSTAVLARARDGLYPGDSWMTVVRLLLEHGYVWSERACLAAASTAMLDILAMAIDNAGTLWDPRECLCAALATDSPRHRATAEWIAERAGIRLAAFERDLIQQDDHEVARRTADTALQEHAKIASA</sequence>
<dbReference type="KEGG" id="vg:36843142"/>
<accession>A0A2U7UD83</accession>
<dbReference type="InterPro" id="IPR036770">
    <property type="entry name" value="Ankyrin_rpt-contain_sf"/>
</dbReference>